<evidence type="ECO:0000256" key="1">
    <source>
        <dbReference type="SAM" id="Phobius"/>
    </source>
</evidence>
<name>A0A6C0KYK8_9ZZZZ</name>
<sequence>MAKFSNNKRCPAGVICFENITLAIFLIMFIVFGYLFYINVSRNSNSTQKIVINQENEERKSGYQGSWFLSPNYPYSNLPGDTLYNPLVPPLRDERYLVSDLSFVPPGRVPINVSTTAVETNYRQIGILTPLNNSSKDNILQLMGRPLYVRRSKYQYYAISNQHNNVKLPISVKGRSALNDNGVDEVYNGDTVYVEGYQQAFKVTKYDDDTIKYLPYI</sequence>
<keyword evidence="1" id="KW-1133">Transmembrane helix</keyword>
<dbReference type="Pfam" id="PF19059">
    <property type="entry name" value="DUF5755"/>
    <property type="match status" value="1"/>
</dbReference>
<accession>A0A6C0KYK8</accession>
<evidence type="ECO:0000313" key="2">
    <source>
        <dbReference type="EMBL" id="QHU21594.1"/>
    </source>
</evidence>
<keyword evidence="1" id="KW-0472">Membrane</keyword>
<dbReference type="EMBL" id="MN740990">
    <property type="protein sequence ID" value="QHU21594.1"/>
    <property type="molecule type" value="Genomic_DNA"/>
</dbReference>
<organism evidence="2">
    <name type="scientific">viral metagenome</name>
    <dbReference type="NCBI Taxonomy" id="1070528"/>
    <lineage>
        <taxon>unclassified sequences</taxon>
        <taxon>metagenomes</taxon>
        <taxon>organismal metagenomes</taxon>
    </lineage>
</organism>
<keyword evidence="1" id="KW-0812">Transmembrane</keyword>
<dbReference type="AlphaFoldDB" id="A0A6C0KYK8"/>
<protein>
    <submittedName>
        <fullName evidence="2">Uncharacterized protein</fullName>
    </submittedName>
</protein>
<reference evidence="2" key="1">
    <citation type="journal article" date="2020" name="Nature">
        <title>Giant virus diversity and host interactions through global metagenomics.</title>
        <authorList>
            <person name="Schulz F."/>
            <person name="Roux S."/>
            <person name="Paez-Espino D."/>
            <person name="Jungbluth S."/>
            <person name="Walsh D.A."/>
            <person name="Denef V.J."/>
            <person name="McMahon K.D."/>
            <person name="Konstantinidis K.T."/>
            <person name="Eloe-Fadrosh E.A."/>
            <person name="Kyrpides N.C."/>
            <person name="Woyke T."/>
        </authorList>
    </citation>
    <scope>NUCLEOTIDE SEQUENCE</scope>
    <source>
        <strain evidence="2">GVMAG-S-3300013094-109</strain>
    </source>
</reference>
<proteinExistence type="predicted"/>
<feature type="transmembrane region" description="Helical" evidence="1">
    <location>
        <begin position="12"/>
        <end position="37"/>
    </location>
</feature>
<dbReference type="InterPro" id="IPR043929">
    <property type="entry name" value="DUF5755"/>
</dbReference>